<sequence length="103" mass="11937">MFQTTKTSDQFDNISPQDKAMLDRINTYAEQVLGDIDPQKTRISFQLDKLKPVMQEIADENNMKLEDVFIKYMDLASVVTARQNARLKEDFDENGLTNFVEMP</sequence>
<keyword evidence="2" id="KW-1185">Reference proteome</keyword>
<proteinExistence type="predicted"/>
<dbReference type="Proteomes" id="UP000280696">
    <property type="component" value="Unassembled WGS sequence"/>
</dbReference>
<name>A0A3A9AEN8_9FIRM</name>
<dbReference type="OrthoDB" id="2061254at2"/>
<evidence type="ECO:0000313" key="2">
    <source>
        <dbReference type="Proteomes" id="UP000280696"/>
    </source>
</evidence>
<organism evidence="1 2">
    <name type="scientific">Parablautia intestinalis</name>
    <dbReference type="NCBI Taxonomy" id="2320100"/>
    <lineage>
        <taxon>Bacteria</taxon>
        <taxon>Bacillati</taxon>
        <taxon>Bacillota</taxon>
        <taxon>Clostridia</taxon>
        <taxon>Lachnospirales</taxon>
        <taxon>Lachnospiraceae</taxon>
        <taxon>Parablautia</taxon>
    </lineage>
</organism>
<evidence type="ECO:0000313" key="1">
    <source>
        <dbReference type="EMBL" id="RKI90062.1"/>
    </source>
</evidence>
<dbReference type="RefSeq" id="WP_120471273.1">
    <property type="nucleotide sequence ID" value="NZ_CATJBT010000071.1"/>
</dbReference>
<gene>
    <name evidence="1" type="ORF">D7V94_15675</name>
</gene>
<dbReference type="AlphaFoldDB" id="A0A3A9AEN8"/>
<reference evidence="1 2" key="1">
    <citation type="submission" date="2018-09" db="EMBL/GenBank/DDBJ databases">
        <title>Murine metabolic-syndrome-specific gut microbial biobank.</title>
        <authorList>
            <person name="Liu C."/>
        </authorList>
    </citation>
    <scope>NUCLEOTIDE SEQUENCE [LARGE SCALE GENOMIC DNA]</scope>
    <source>
        <strain evidence="1 2">0.1xD8-82</strain>
    </source>
</reference>
<protein>
    <submittedName>
        <fullName evidence="1">Uncharacterized protein</fullName>
    </submittedName>
</protein>
<accession>A0A3A9AEN8</accession>
<dbReference type="EMBL" id="RAYQ01000017">
    <property type="protein sequence ID" value="RKI90062.1"/>
    <property type="molecule type" value="Genomic_DNA"/>
</dbReference>
<comment type="caution">
    <text evidence="1">The sequence shown here is derived from an EMBL/GenBank/DDBJ whole genome shotgun (WGS) entry which is preliminary data.</text>
</comment>